<comment type="caution">
    <text evidence="2">The sequence shown here is derived from an EMBL/GenBank/DDBJ whole genome shotgun (WGS) entry which is preliminary data.</text>
</comment>
<feature type="region of interest" description="Disordered" evidence="1">
    <location>
        <begin position="1"/>
        <end position="72"/>
    </location>
</feature>
<proteinExistence type="predicted"/>
<dbReference type="AlphaFoldDB" id="A0AAD4Z7H6"/>
<dbReference type="EMBL" id="JAJFAZ020000004">
    <property type="protein sequence ID" value="KAI5335770.1"/>
    <property type="molecule type" value="Genomic_DNA"/>
</dbReference>
<feature type="compositionally biased region" description="Pro residues" evidence="1">
    <location>
        <begin position="48"/>
        <end position="57"/>
    </location>
</feature>
<name>A0AAD4Z7H6_PRUDU</name>
<evidence type="ECO:0000256" key="1">
    <source>
        <dbReference type="SAM" id="MobiDB-lite"/>
    </source>
</evidence>
<sequence>MPQAQPPLPALASVPFASYDSRPSNPTPTLAMFTPPPSSPAVSSSVPPGLPSPPPSDIPSINLLTSSPSRSKDPHRKIVFLYVVPISSGTSFPSSSC</sequence>
<reference evidence="2 3" key="1">
    <citation type="journal article" date="2022" name="G3 (Bethesda)">
        <title>Whole-genome sequence and methylome profiling of the almond [Prunus dulcis (Mill.) D.A. Webb] cultivar 'Nonpareil'.</title>
        <authorList>
            <person name="D'Amico-Willman K.M."/>
            <person name="Ouma W.Z."/>
            <person name="Meulia T."/>
            <person name="Sideli G.M."/>
            <person name="Gradziel T.M."/>
            <person name="Fresnedo-Ramirez J."/>
        </authorList>
    </citation>
    <scope>NUCLEOTIDE SEQUENCE [LARGE SCALE GENOMIC DNA]</scope>
    <source>
        <strain evidence="2">Clone GOH B32 T37-40</strain>
    </source>
</reference>
<organism evidence="2 3">
    <name type="scientific">Prunus dulcis</name>
    <name type="common">Almond</name>
    <name type="synonym">Amygdalus dulcis</name>
    <dbReference type="NCBI Taxonomy" id="3755"/>
    <lineage>
        <taxon>Eukaryota</taxon>
        <taxon>Viridiplantae</taxon>
        <taxon>Streptophyta</taxon>
        <taxon>Embryophyta</taxon>
        <taxon>Tracheophyta</taxon>
        <taxon>Spermatophyta</taxon>
        <taxon>Magnoliopsida</taxon>
        <taxon>eudicotyledons</taxon>
        <taxon>Gunneridae</taxon>
        <taxon>Pentapetalae</taxon>
        <taxon>rosids</taxon>
        <taxon>fabids</taxon>
        <taxon>Rosales</taxon>
        <taxon>Rosaceae</taxon>
        <taxon>Amygdaloideae</taxon>
        <taxon>Amygdaleae</taxon>
        <taxon>Prunus</taxon>
    </lineage>
</organism>
<protein>
    <submittedName>
        <fullName evidence="2">Uncharacterized protein</fullName>
    </submittedName>
</protein>
<dbReference type="Proteomes" id="UP001054821">
    <property type="component" value="Chromosome 4"/>
</dbReference>
<gene>
    <name evidence="2" type="ORF">L3X38_025904</name>
</gene>
<keyword evidence="3" id="KW-1185">Reference proteome</keyword>
<evidence type="ECO:0000313" key="3">
    <source>
        <dbReference type="Proteomes" id="UP001054821"/>
    </source>
</evidence>
<accession>A0AAD4Z7H6</accession>
<evidence type="ECO:0000313" key="2">
    <source>
        <dbReference type="EMBL" id="KAI5335770.1"/>
    </source>
</evidence>